<dbReference type="PANTHER" id="PTHR23302">
    <property type="entry name" value="TRANSMEMBRANE CHANNEL-RELATED"/>
    <property type="match status" value="1"/>
</dbReference>
<keyword evidence="1" id="KW-0472">Membrane</keyword>
<accession>A0ABP1PQ16</accession>
<comment type="caution">
    <text evidence="2">The sequence shown here is derived from an EMBL/GenBank/DDBJ whole genome shotgun (WGS) entry which is preliminary data.</text>
</comment>
<dbReference type="InterPro" id="IPR038900">
    <property type="entry name" value="TMC"/>
</dbReference>
<dbReference type="EMBL" id="CAXLJM020000007">
    <property type="protein sequence ID" value="CAL8073051.1"/>
    <property type="molecule type" value="Genomic_DNA"/>
</dbReference>
<proteinExistence type="predicted"/>
<name>A0ABP1PQ16_9HEXA</name>
<evidence type="ECO:0000256" key="1">
    <source>
        <dbReference type="SAM" id="Phobius"/>
    </source>
</evidence>
<sequence>MRYWQHFKRELSNLLSNMVPWEQRIKEIESHFGSVVASYFTFLRWVFWINIVISAILICFVMVPEILAADKRKAGQRKILLPSEERTAAHLSTLWEFEGLFIKGYASGLCKTMLTDANCK</sequence>
<feature type="transmembrane region" description="Helical" evidence="1">
    <location>
        <begin position="45"/>
        <end position="68"/>
    </location>
</feature>
<keyword evidence="1" id="KW-1133">Transmembrane helix</keyword>
<keyword evidence="1" id="KW-0812">Transmembrane</keyword>
<evidence type="ECO:0000313" key="2">
    <source>
        <dbReference type="EMBL" id="CAL8073051.1"/>
    </source>
</evidence>
<dbReference type="Proteomes" id="UP001642540">
    <property type="component" value="Unassembled WGS sequence"/>
</dbReference>
<protein>
    <submittedName>
        <fullName evidence="2">Uncharacterized protein</fullName>
    </submittedName>
</protein>
<reference evidence="2 3" key="1">
    <citation type="submission" date="2024-08" db="EMBL/GenBank/DDBJ databases">
        <authorList>
            <person name="Cucini C."/>
            <person name="Frati F."/>
        </authorList>
    </citation>
    <scope>NUCLEOTIDE SEQUENCE [LARGE SCALE GENOMIC DNA]</scope>
</reference>
<organism evidence="2 3">
    <name type="scientific">Orchesella dallaii</name>
    <dbReference type="NCBI Taxonomy" id="48710"/>
    <lineage>
        <taxon>Eukaryota</taxon>
        <taxon>Metazoa</taxon>
        <taxon>Ecdysozoa</taxon>
        <taxon>Arthropoda</taxon>
        <taxon>Hexapoda</taxon>
        <taxon>Collembola</taxon>
        <taxon>Entomobryomorpha</taxon>
        <taxon>Entomobryoidea</taxon>
        <taxon>Orchesellidae</taxon>
        <taxon>Orchesellinae</taxon>
        <taxon>Orchesella</taxon>
    </lineage>
</organism>
<evidence type="ECO:0000313" key="3">
    <source>
        <dbReference type="Proteomes" id="UP001642540"/>
    </source>
</evidence>
<dbReference type="PANTHER" id="PTHR23302:SF40">
    <property type="entry name" value="TRANSMEMBRANE CHANNEL-LIKE PROTEIN"/>
    <property type="match status" value="1"/>
</dbReference>
<keyword evidence="3" id="KW-1185">Reference proteome</keyword>
<gene>
    <name evidence="2" type="ORF">ODALV1_LOCUS2462</name>
</gene>